<feature type="signal peptide" evidence="1">
    <location>
        <begin position="1"/>
        <end position="18"/>
    </location>
</feature>
<gene>
    <name evidence="2" type="ORF">MVEN_00951300</name>
</gene>
<name>A0A8H7CZC6_9AGAR</name>
<dbReference type="AlphaFoldDB" id="A0A8H7CZC6"/>
<dbReference type="Proteomes" id="UP000620124">
    <property type="component" value="Unassembled WGS sequence"/>
</dbReference>
<keyword evidence="3" id="KW-1185">Reference proteome</keyword>
<evidence type="ECO:0000313" key="2">
    <source>
        <dbReference type="EMBL" id="KAF7356199.1"/>
    </source>
</evidence>
<protein>
    <submittedName>
        <fullName evidence="2">Uncharacterized protein</fullName>
    </submittedName>
</protein>
<feature type="chain" id="PRO_5034857057" evidence="1">
    <location>
        <begin position="19"/>
        <end position="166"/>
    </location>
</feature>
<proteinExistence type="predicted"/>
<comment type="caution">
    <text evidence="2">The sequence shown here is derived from an EMBL/GenBank/DDBJ whole genome shotgun (WGS) entry which is preliminary data.</text>
</comment>
<dbReference type="EMBL" id="JACAZI010000007">
    <property type="protein sequence ID" value="KAF7356199.1"/>
    <property type="molecule type" value="Genomic_DNA"/>
</dbReference>
<keyword evidence="1" id="KW-0732">Signal</keyword>
<organism evidence="2 3">
    <name type="scientific">Mycena venus</name>
    <dbReference type="NCBI Taxonomy" id="2733690"/>
    <lineage>
        <taxon>Eukaryota</taxon>
        <taxon>Fungi</taxon>
        <taxon>Dikarya</taxon>
        <taxon>Basidiomycota</taxon>
        <taxon>Agaricomycotina</taxon>
        <taxon>Agaricomycetes</taxon>
        <taxon>Agaricomycetidae</taxon>
        <taxon>Agaricales</taxon>
        <taxon>Marasmiineae</taxon>
        <taxon>Mycenaceae</taxon>
        <taxon>Mycena</taxon>
    </lineage>
</organism>
<evidence type="ECO:0000256" key="1">
    <source>
        <dbReference type="SAM" id="SignalP"/>
    </source>
</evidence>
<accession>A0A8H7CZC6</accession>
<dbReference type="OrthoDB" id="5401396at2759"/>
<sequence length="166" mass="17775">MKLSLFATLSATTTAAFSASITPASVTPEHVKTVDTATYKAIANGTLSLADIPSVGRRDLQKRDAGNVYLCTAANWQLYCVYITDAGPDDCIDLASDLDDQVSSVGPDPNQLCTFYVEHGCNFLSDRFGVRSPGIADLSVGIQVGEGGSHNFNDKISSYSCHYDFF</sequence>
<reference evidence="2" key="1">
    <citation type="submission" date="2020-05" db="EMBL/GenBank/DDBJ databases">
        <title>Mycena genomes resolve the evolution of fungal bioluminescence.</title>
        <authorList>
            <person name="Tsai I.J."/>
        </authorList>
    </citation>
    <scope>NUCLEOTIDE SEQUENCE</scope>
    <source>
        <strain evidence="2">CCC161011</strain>
    </source>
</reference>
<evidence type="ECO:0000313" key="3">
    <source>
        <dbReference type="Proteomes" id="UP000620124"/>
    </source>
</evidence>